<sequence length="314" mass="31278">MILCAGLCTLDILQRVSRYPGDNEKVTAVDQTVAAGGPATNAAVTAAHLGTPAVLVTAVGRHPLAAGIRADLSAAGVRLVDLAAGDPGAPPVSSIVASGGNRAVVSTNGAARALSVPDPARWLAGAAAVLVDGHYPELAVAVLRSARRLGIPTLLDAGSWKAVTPSLLPLADVVVCSADLRPPNATPDSTPARDAGPGPGATRAPGAASVPGAGPASARVVAETLAASGVRWIAISRGAEPILRWTGEGFREQPVPQPTVVDTLGAGDVLHGALAVAVAGRWPLTDGTFAAALDEAAAVASRSCASFGTRAWMR</sequence>
<keyword evidence="6" id="KW-1185">Reference proteome</keyword>
<reference evidence="5" key="1">
    <citation type="submission" date="2021-01" db="EMBL/GenBank/DDBJ databases">
        <title>Whole genome shotgun sequence of Actinoplanes siamensis NBRC 109076.</title>
        <authorList>
            <person name="Komaki H."/>
            <person name="Tamura T."/>
        </authorList>
    </citation>
    <scope>NUCLEOTIDE SEQUENCE</scope>
    <source>
        <strain evidence="5">NBRC 109076</strain>
    </source>
</reference>
<evidence type="ECO:0000256" key="3">
    <source>
        <dbReference type="SAM" id="MobiDB-lite"/>
    </source>
</evidence>
<dbReference type="InterPro" id="IPR011611">
    <property type="entry name" value="PfkB_dom"/>
</dbReference>
<dbReference type="AlphaFoldDB" id="A0A919N7D2"/>
<feature type="region of interest" description="Disordered" evidence="3">
    <location>
        <begin position="182"/>
        <end position="213"/>
    </location>
</feature>
<evidence type="ECO:0000259" key="4">
    <source>
        <dbReference type="Pfam" id="PF00294"/>
    </source>
</evidence>
<feature type="compositionally biased region" description="Low complexity" evidence="3">
    <location>
        <begin position="190"/>
        <end position="213"/>
    </location>
</feature>
<dbReference type="PROSITE" id="PS00584">
    <property type="entry name" value="PFKB_KINASES_2"/>
    <property type="match status" value="1"/>
</dbReference>
<accession>A0A919N7D2</accession>
<name>A0A919N7D2_9ACTN</name>
<keyword evidence="1" id="KW-0808">Transferase</keyword>
<gene>
    <name evidence="5" type="ORF">Asi03nite_32380</name>
</gene>
<dbReference type="Proteomes" id="UP000629619">
    <property type="component" value="Unassembled WGS sequence"/>
</dbReference>
<dbReference type="PANTHER" id="PTHR42774">
    <property type="entry name" value="PHOSPHOTRANSFERASE SYSTEM TRANSPORT PROTEIN"/>
    <property type="match status" value="1"/>
</dbReference>
<organism evidence="5 6">
    <name type="scientific">Actinoplanes siamensis</name>
    <dbReference type="NCBI Taxonomy" id="1223317"/>
    <lineage>
        <taxon>Bacteria</taxon>
        <taxon>Bacillati</taxon>
        <taxon>Actinomycetota</taxon>
        <taxon>Actinomycetes</taxon>
        <taxon>Micromonosporales</taxon>
        <taxon>Micromonosporaceae</taxon>
        <taxon>Actinoplanes</taxon>
    </lineage>
</organism>
<dbReference type="PANTHER" id="PTHR42774:SF3">
    <property type="entry name" value="KETOHEXOKINASE"/>
    <property type="match status" value="1"/>
</dbReference>
<evidence type="ECO:0000256" key="1">
    <source>
        <dbReference type="ARBA" id="ARBA00022679"/>
    </source>
</evidence>
<proteinExistence type="predicted"/>
<evidence type="ECO:0000313" key="6">
    <source>
        <dbReference type="Proteomes" id="UP000629619"/>
    </source>
</evidence>
<dbReference type="Gene3D" id="3.40.1190.20">
    <property type="match status" value="1"/>
</dbReference>
<keyword evidence="2 5" id="KW-0418">Kinase</keyword>
<evidence type="ECO:0000313" key="5">
    <source>
        <dbReference type="EMBL" id="GIF05700.1"/>
    </source>
</evidence>
<dbReference type="InterPro" id="IPR052562">
    <property type="entry name" value="Ketohexokinase-related"/>
</dbReference>
<protein>
    <submittedName>
        <fullName evidence="5">Kinase</fullName>
    </submittedName>
</protein>
<dbReference type="RefSeq" id="WP_203680562.1">
    <property type="nucleotide sequence ID" value="NZ_BOMW01000028.1"/>
</dbReference>
<evidence type="ECO:0000256" key="2">
    <source>
        <dbReference type="ARBA" id="ARBA00022777"/>
    </source>
</evidence>
<dbReference type="SUPFAM" id="SSF53613">
    <property type="entry name" value="Ribokinase-like"/>
    <property type="match status" value="1"/>
</dbReference>
<dbReference type="InterPro" id="IPR029056">
    <property type="entry name" value="Ribokinase-like"/>
</dbReference>
<dbReference type="InterPro" id="IPR002173">
    <property type="entry name" value="Carboh/pur_kinase_PfkB_CS"/>
</dbReference>
<dbReference type="GO" id="GO:0016301">
    <property type="term" value="F:kinase activity"/>
    <property type="evidence" value="ECO:0007669"/>
    <property type="project" value="UniProtKB-KW"/>
</dbReference>
<feature type="domain" description="Carbohydrate kinase PfkB" evidence="4">
    <location>
        <begin position="213"/>
        <end position="310"/>
    </location>
</feature>
<dbReference type="Pfam" id="PF00294">
    <property type="entry name" value="PfkB"/>
    <property type="match status" value="2"/>
</dbReference>
<dbReference type="EMBL" id="BOMW01000028">
    <property type="protein sequence ID" value="GIF05700.1"/>
    <property type="molecule type" value="Genomic_DNA"/>
</dbReference>
<comment type="caution">
    <text evidence="5">The sequence shown here is derived from an EMBL/GenBank/DDBJ whole genome shotgun (WGS) entry which is preliminary data.</text>
</comment>
<feature type="domain" description="Carbohydrate kinase PfkB" evidence="4">
    <location>
        <begin position="2"/>
        <end position="178"/>
    </location>
</feature>